<name>A0ABV2S643_BRAJP</name>
<accession>A0ABV2S643</accession>
<evidence type="ECO:0000313" key="2">
    <source>
        <dbReference type="Proteomes" id="UP001549291"/>
    </source>
</evidence>
<dbReference type="EMBL" id="JBEPTQ010000002">
    <property type="protein sequence ID" value="MET4724637.1"/>
    <property type="molecule type" value="Genomic_DNA"/>
</dbReference>
<gene>
    <name evidence="1" type="ORF">ABIF63_008743</name>
</gene>
<proteinExistence type="predicted"/>
<evidence type="ECO:0000313" key="1">
    <source>
        <dbReference type="EMBL" id="MET4724637.1"/>
    </source>
</evidence>
<sequence>MLTSPTVGFVRTWQEESKRWTYTLTTLLGDWLNQAERQFGTRDRSWTILGIEVGGPRPGVWFPQYSQESRCVVIHLSDTCQSNEEQARFELSQEIVHLLTPNGGGFLCLLPCASRLHADGQSTDELEKMVGARGLFANLVGPRHVNAPSYVKVLGYVEELLKIDPEAIIKLRANSDRFQDFTPEFIQKRVTGVSDQLASDLCTPYRD</sequence>
<keyword evidence="2" id="KW-1185">Reference proteome</keyword>
<comment type="caution">
    <text evidence="1">The sequence shown here is derived from an EMBL/GenBank/DDBJ whole genome shotgun (WGS) entry which is preliminary data.</text>
</comment>
<reference evidence="1 2" key="1">
    <citation type="submission" date="2024-06" db="EMBL/GenBank/DDBJ databases">
        <title>Genomic Encyclopedia of Type Strains, Phase V (KMG-V): Genome sequencing to study the core and pangenomes of soil and plant-associated prokaryotes.</title>
        <authorList>
            <person name="Whitman W."/>
        </authorList>
    </citation>
    <scope>NUCLEOTIDE SEQUENCE [LARGE SCALE GENOMIC DNA]</scope>
    <source>
        <strain evidence="1 2">USDA 160</strain>
    </source>
</reference>
<protein>
    <recommendedName>
        <fullName evidence="3">IrrE N-terminal-like domain-containing protein</fullName>
    </recommendedName>
</protein>
<dbReference type="Proteomes" id="UP001549291">
    <property type="component" value="Unassembled WGS sequence"/>
</dbReference>
<organism evidence="1 2">
    <name type="scientific">Bradyrhizobium japonicum</name>
    <dbReference type="NCBI Taxonomy" id="375"/>
    <lineage>
        <taxon>Bacteria</taxon>
        <taxon>Pseudomonadati</taxon>
        <taxon>Pseudomonadota</taxon>
        <taxon>Alphaproteobacteria</taxon>
        <taxon>Hyphomicrobiales</taxon>
        <taxon>Nitrobacteraceae</taxon>
        <taxon>Bradyrhizobium</taxon>
    </lineage>
</organism>
<evidence type="ECO:0008006" key="3">
    <source>
        <dbReference type="Google" id="ProtNLM"/>
    </source>
</evidence>